<feature type="region of interest" description="Disordered" evidence="6">
    <location>
        <begin position="1"/>
        <end position="33"/>
    </location>
</feature>
<dbReference type="PANTHER" id="PTHR17920:SF3">
    <property type="entry name" value="TRANSMEMBRANE AND COILED-COIL DOMAIN-CONTAINING PROTEIN 4"/>
    <property type="match status" value="1"/>
</dbReference>
<feature type="region of interest" description="Disordered" evidence="6">
    <location>
        <begin position="282"/>
        <end position="302"/>
    </location>
</feature>
<comment type="caution">
    <text evidence="8">The sequence shown here is derived from an EMBL/GenBank/DDBJ whole genome shotgun (WGS) entry which is preliminary data.</text>
</comment>
<dbReference type="InterPro" id="IPR007941">
    <property type="entry name" value="DUF726"/>
</dbReference>
<dbReference type="OrthoDB" id="277931at2759"/>
<keyword evidence="4 7" id="KW-1133">Transmembrane helix</keyword>
<protein>
    <recommendedName>
        <fullName evidence="10">Transmembrane and coiled-coil domain-containing protein 4</fullName>
    </recommendedName>
</protein>
<comment type="similarity">
    <text evidence="2">Belongs to the TMCO4 family.</text>
</comment>
<evidence type="ECO:0000256" key="3">
    <source>
        <dbReference type="ARBA" id="ARBA00022692"/>
    </source>
</evidence>
<organism evidence="8 9">
    <name type="scientific">Coptotermes formosanus</name>
    <name type="common">Formosan subterranean termite</name>
    <dbReference type="NCBI Taxonomy" id="36987"/>
    <lineage>
        <taxon>Eukaryota</taxon>
        <taxon>Metazoa</taxon>
        <taxon>Ecdysozoa</taxon>
        <taxon>Arthropoda</taxon>
        <taxon>Hexapoda</taxon>
        <taxon>Insecta</taxon>
        <taxon>Pterygota</taxon>
        <taxon>Neoptera</taxon>
        <taxon>Polyneoptera</taxon>
        <taxon>Dictyoptera</taxon>
        <taxon>Blattodea</taxon>
        <taxon>Blattoidea</taxon>
        <taxon>Termitoidae</taxon>
        <taxon>Rhinotermitidae</taxon>
        <taxon>Coptotermes</taxon>
    </lineage>
</organism>
<dbReference type="Pfam" id="PF05277">
    <property type="entry name" value="DUF726"/>
    <property type="match status" value="1"/>
</dbReference>
<dbReference type="InParanoid" id="A0A6L2PID2"/>
<dbReference type="GO" id="GO:0016020">
    <property type="term" value="C:membrane"/>
    <property type="evidence" value="ECO:0007669"/>
    <property type="project" value="UniProtKB-SubCell"/>
</dbReference>
<feature type="transmembrane region" description="Helical" evidence="7">
    <location>
        <begin position="200"/>
        <end position="227"/>
    </location>
</feature>
<dbReference type="InterPro" id="IPR029058">
    <property type="entry name" value="AB_hydrolase_fold"/>
</dbReference>
<feature type="region of interest" description="Disordered" evidence="6">
    <location>
        <begin position="603"/>
        <end position="628"/>
    </location>
</feature>
<evidence type="ECO:0008006" key="10">
    <source>
        <dbReference type="Google" id="ProtNLM"/>
    </source>
</evidence>
<comment type="subcellular location">
    <subcellularLocation>
        <location evidence="1">Membrane</location>
        <topology evidence="1">Multi-pass membrane protein</topology>
    </subcellularLocation>
</comment>
<dbReference type="AlphaFoldDB" id="A0A6L2PID2"/>
<evidence type="ECO:0000256" key="1">
    <source>
        <dbReference type="ARBA" id="ARBA00004141"/>
    </source>
</evidence>
<proteinExistence type="inferred from homology"/>
<keyword evidence="9" id="KW-1185">Reference proteome</keyword>
<dbReference type="PANTHER" id="PTHR17920">
    <property type="entry name" value="TRANSMEMBRANE AND COILED-COIL DOMAIN-CONTAINING PROTEIN 4 TMCO4"/>
    <property type="match status" value="1"/>
</dbReference>
<dbReference type="Gene3D" id="3.40.50.1820">
    <property type="entry name" value="alpha/beta hydrolase"/>
    <property type="match status" value="1"/>
</dbReference>
<feature type="region of interest" description="Disordered" evidence="6">
    <location>
        <begin position="660"/>
        <end position="683"/>
    </location>
</feature>
<accession>A0A6L2PID2</accession>
<gene>
    <name evidence="8" type="ORF">Cfor_12938</name>
</gene>
<evidence type="ECO:0000256" key="7">
    <source>
        <dbReference type="SAM" id="Phobius"/>
    </source>
</evidence>
<reference evidence="9" key="1">
    <citation type="submission" date="2020-01" db="EMBL/GenBank/DDBJ databases">
        <title>Draft genome sequence of the Termite Coptotermes fromosanus.</title>
        <authorList>
            <person name="Itakura S."/>
            <person name="Yosikawa Y."/>
            <person name="Umezawa K."/>
        </authorList>
    </citation>
    <scope>NUCLEOTIDE SEQUENCE [LARGE SCALE GENOMIC DNA]</scope>
</reference>
<evidence type="ECO:0000256" key="6">
    <source>
        <dbReference type="SAM" id="MobiDB-lite"/>
    </source>
</evidence>
<dbReference type="EMBL" id="BLKM01010456">
    <property type="protein sequence ID" value="GFG30355.1"/>
    <property type="molecule type" value="Genomic_DNA"/>
</dbReference>
<dbReference type="Proteomes" id="UP000502823">
    <property type="component" value="Unassembled WGS sequence"/>
</dbReference>
<feature type="transmembrane region" description="Helical" evidence="7">
    <location>
        <begin position="239"/>
        <end position="262"/>
    </location>
</feature>
<evidence type="ECO:0000313" key="8">
    <source>
        <dbReference type="EMBL" id="GFG30355.1"/>
    </source>
</evidence>
<evidence type="ECO:0000256" key="5">
    <source>
        <dbReference type="ARBA" id="ARBA00023136"/>
    </source>
</evidence>
<feature type="transmembrane region" description="Helical" evidence="7">
    <location>
        <begin position="386"/>
        <end position="409"/>
    </location>
</feature>
<evidence type="ECO:0000256" key="2">
    <source>
        <dbReference type="ARBA" id="ARBA00009824"/>
    </source>
</evidence>
<evidence type="ECO:0000313" key="9">
    <source>
        <dbReference type="Proteomes" id="UP000502823"/>
    </source>
</evidence>
<name>A0A6L2PID2_COPFO</name>
<dbReference type="SUPFAM" id="SSF53474">
    <property type="entry name" value="alpha/beta-Hydrolases"/>
    <property type="match status" value="1"/>
</dbReference>
<feature type="compositionally biased region" description="Polar residues" evidence="6">
    <location>
        <begin position="608"/>
        <end position="628"/>
    </location>
</feature>
<evidence type="ECO:0000256" key="4">
    <source>
        <dbReference type="ARBA" id="ARBA00022989"/>
    </source>
</evidence>
<sequence>METEEEKCEKCVDAEPSQETDNETDNAKSLQEKGHKVGQLHSLLSDAGIYSYAAVCALVIHDLFDNEWDKKFSHQCMKLILEHLHLPKQVEGVMISLTEGEGSQSPDTYVELLMSEPELNGKAVLVIEDLIMLAVHGGEYDARMRVLIRHVAKLLDVPLELVDLFEESAVDYLTDDQKELTEDEKKELGRRQRTKKIKRYALIGLATLGGGAVLGLTGGLAAAPLIGAGVGTLLGGASAAALGSTAGIAIIGSLFGVAGAGLTGFKMRKRVGEIEEFAFGYLTPPDPDDTEETDDPDRGVPSVQSTISREATAQIITQQLHITIAISGWLSDDRQDNFTRPWRSLFSSREQYYLRYESAYLLELGKAMDLILSFAVSVAAQEALKYTVLAGLINAIAWPSSLITLASVIDNPWGVCCRRSAEVGKQLAEVLLSREQGQRPVTLIGFSLGARVIYYCLREMSQRNRCEGIIQDAILLGTPVTGAPKDWQKLMRVVSGKIVNGYCRQVDWLLKFLYRTLSMSSDVAGLQPIDVQDRRMCNIDLSDIVSGHSEYPEKIDAILKVIGVRTWDDVKHLESRLKKSSSDIPGNEQMKISLLSLRPSKSDKSLHQMLSNKSSNTDSASVSATETPVMSMENAVVTSGTAEPSNGLSGVARSDNIKHITETVDETMEAASPPQESADGCKD</sequence>
<keyword evidence="5 7" id="KW-0472">Membrane</keyword>
<feature type="compositionally biased region" description="Acidic residues" evidence="6">
    <location>
        <begin position="286"/>
        <end position="295"/>
    </location>
</feature>
<keyword evidence="3 7" id="KW-0812">Transmembrane</keyword>